<evidence type="ECO:0000256" key="1">
    <source>
        <dbReference type="SAM" id="MobiDB-lite"/>
    </source>
</evidence>
<dbReference type="Proteomes" id="UP000823775">
    <property type="component" value="Unassembled WGS sequence"/>
</dbReference>
<evidence type="ECO:0000313" key="3">
    <source>
        <dbReference type="Proteomes" id="UP000823775"/>
    </source>
</evidence>
<proteinExistence type="predicted"/>
<dbReference type="EMBL" id="JACEIK010001536">
    <property type="protein sequence ID" value="MCD7470182.1"/>
    <property type="molecule type" value="Genomic_DNA"/>
</dbReference>
<evidence type="ECO:0000313" key="2">
    <source>
        <dbReference type="EMBL" id="MCD7470182.1"/>
    </source>
</evidence>
<sequence length="110" mass="12884">AYVYRMPIQLVYNAHNADTYSRLCDDDWAQARDSIKDANGEPQLLAWWKNHREQYPRLSRVTWLRSKFRSTRSRTRSVYRKNQSSGSGSDPLPPLLRTNIYGAMEECTSL</sequence>
<gene>
    <name evidence="2" type="ORF">HAX54_009858</name>
</gene>
<protein>
    <recommendedName>
        <fullName evidence="4">HAT C-terminal dimerisation domain-containing protein</fullName>
    </recommendedName>
</protein>
<feature type="region of interest" description="Disordered" evidence="1">
    <location>
        <begin position="73"/>
        <end position="96"/>
    </location>
</feature>
<evidence type="ECO:0008006" key="4">
    <source>
        <dbReference type="Google" id="ProtNLM"/>
    </source>
</evidence>
<organism evidence="2 3">
    <name type="scientific">Datura stramonium</name>
    <name type="common">Jimsonweed</name>
    <name type="synonym">Common thornapple</name>
    <dbReference type="NCBI Taxonomy" id="4076"/>
    <lineage>
        <taxon>Eukaryota</taxon>
        <taxon>Viridiplantae</taxon>
        <taxon>Streptophyta</taxon>
        <taxon>Embryophyta</taxon>
        <taxon>Tracheophyta</taxon>
        <taxon>Spermatophyta</taxon>
        <taxon>Magnoliopsida</taxon>
        <taxon>eudicotyledons</taxon>
        <taxon>Gunneridae</taxon>
        <taxon>Pentapetalae</taxon>
        <taxon>asterids</taxon>
        <taxon>lamiids</taxon>
        <taxon>Solanales</taxon>
        <taxon>Solanaceae</taxon>
        <taxon>Solanoideae</taxon>
        <taxon>Datureae</taxon>
        <taxon>Datura</taxon>
    </lineage>
</organism>
<name>A0ABS8TFD6_DATST</name>
<accession>A0ABS8TFD6</accession>
<reference evidence="2 3" key="1">
    <citation type="journal article" date="2021" name="BMC Genomics">
        <title>Datura genome reveals duplications of psychoactive alkaloid biosynthetic genes and high mutation rate following tissue culture.</title>
        <authorList>
            <person name="Rajewski A."/>
            <person name="Carter-House D."/>
            <person name="Stajich J."/>
            <person name="Litt A."/>
        </authorList>
    </citation>
    <scope>NUCLEOTIDE SEQUENCE [LARGE SCALE GENOMIC DNA]</scope>
    <source>
        <strain evidence="2">AR-01</strain>
    </source>
</reference>
<feature type="non-terminal residue" evidence="2">
    <location>
        <position position="1"/>
    </location>
</feature>
<comment type="caution">
    <text evidence="2">The sequence shown here is derived from an EMBL/GenBank/DDBJ whole genome shotgun (WGS) entry which is preliminary data.</text>
</comment>
<keyword evidence="3" id="KW-1185">Reference proteome</keyword>